<dbReference type="RefSeq" id="WP_119453247.1">
    <property type="nucleotide sequence ID" value="NZ_QWGA01000003.1"/>
</dbReference>
<reference evidence="2 3" key="1">
    <citation type="submission" date="2018-08" db="EMBL/GenBank/DDBJ databases">
        <title>Henriciella mobilis sp. nov., isolated from seawater.</title>
        <authorList>
            <person name="Cheng H."/>
            <person name="Wu Y.-H."/>
            <person name="Xu X.-W."/>
            <person name="Guo L.-L."/>
        </authorList>
    </citation>
    <scope>NUCLEOTIDE SEQUENCE [LARGE SCALE GENOMIC DNA]</scope>
    <source>
        <strain evidence="2 3">CCUG67844</strain>
    </source>
</reference>
<name>A0A399RKH2_9PROT</name>
<dbReference type="GO" id="GO:0008835">
    <property type="term" value="F:diaminohydroxyphosphoribosylaminopyrimidine deaminase activity"/>
    <property type="evidence" value="ECO:0007669"/>
    <property type="project" value="TreeGrafter"/>
</dbReference>
<evidence type="ECO:0000313" key="3">
    <source>
        <dbReference type="Proteomes" id="UP000265845"/>
    </source>
</evidence>
<sequence>MRQQDQDAMRRAIELARAQHGRTGENPSVGCVLISADGRRLSEGATGDGGRPHAEQLALTLFEGKLPPGTTAYVTLEPCRERSTGEASCSHRLIEAGVAKVFVAVMDRHPKGAGGKAAIEAAGIEIETGFLEEEAAFLYEDFFASLD</sequence>
<dbReference type="Pfam" id="PF00383">
    <property type="entry name" value="dCMP_cyt_deam_1"/>
    <property type="match status" value="1"/>
</dbReference>
<protein>
    <submittedName>
        <fullName evidence="2">Riboflavin biosynthesis protein RibD</fullName>
    </submittedName>
</protein>
<dbReference type="InterPro" id="IPR016193">
    <property type="entry name" value="Cytidine_deaminase-like"/>
</dbReference>
<dbReference type="InterPro" id="IPR002125">
    <property type="entry name" value="CMP_dCMP_dom"/>
</dbReference>
<dbReference type="AlphaFoldDB" id="A0A399RKH2"/>
<comment type="caution">
    <text evidence="2">The sequence shown here is derived from an EMBL/GenBank/DDBJ whole genome shotgun (WGS) entry which is preliminary data.</text>
</comment>
<organism evidence="2 3">
    <name type="scientific">Henriciella algicola</name>
    <dbReference type="NCBI Taxonomy" id="1608422"/>
    <lineage>
        <taxon>Bacteria</taxon>
        <taxon>Pseudomonadati</taxon>
        <taxon>Pseudomonadota</taxon>
        <taxon>Alphaproteobacteria</taxon>
        <taxon>Hyphomonadales</taxon>
        <taxon>Hyphomonadaceae</taxon>
        <taxon>Henriciella</taxon>
    </lineage>
</organism>
<gene>
    <name evidence="2" type="ORF">D1222_05820</name>
</gene>
<accession>A0A399RKH2</accession>
<dbReference type="Gene3D" id="3.40.140.10">
    <property type="entry name" value="Cytidine Deaminase, domain 2"/>
    <property type="match status" value="1"/>
</dbReference>
<feature type="domain" description="CMP/dCMP-type deaminase" evidence="1">
    <location>
        <begin position="3"/>
        <end position="117"/>
    </location>
</feature>
<evidence type="ECO:0000259" key="1">
    <source>
        <dbReference type="PROSITE" id="PS51747"/>
    </source>
</evidence>
<dbReference type="Proteomes" id="UP000265845">
    <property type="component" value="Unassembled WGS sequence"/>
</dbReference>
<proteinExistence type="predicted"/>
<dbReference type="EMBL" id="QWGA01000003">
    <property type="protein sequence ID" value="RIJ31758.1"/>
    <property type="molecule type" value="Genomic_DNA"/>
</dbReference>
<dbReference type="PROSITE" id="PS51747">
    <property type="entry name" value="CYT_DCMP_DEAMINASES_2"/>
    <property type="match status" value="1"/>
</dbReference>
<evidence type="ECO:0000313" key="2">
    <source>
        <dbReference type="EMBL" id="RIJ31758.1"/>
    </source>
</evidence>
<dbReference type="PANTHER" id="PTHR11079:SF162">
    <property type="entry name" value="RIBOFLAVIN BIOSYNTHESIS PROTEIN PYRD, CHLOROPLASTIC"/>
    <property type="match status" value="1"/>
</dbReference>
<dbReference type="PANTHER" id="PTHR11079">
    <property type="entry name" value="CYTOSINE DEAMINASE FAMILY MEMBER"/>
    <property type="match status" value="1"/>
</dbReference>
<dbReference type="OrthoDB" id="9800865at2"/>
<keyword evidence="3" id="KW-1185">Reference proteome</keyword>
<dbReference type="SUPFAM" id="SSF53927">
    <property type="entry name" value="Cytidine deaminase-like"/>
    <property type="match status" value="1"/>
</dbReference>